<comment type="similarity">
    <text evidence="2 4">Belongs to the nucleoporin interacting component (NIC) family.</text>
</comment>
<reference evidence="5 6" key="1">
    <citation type="submission" date="2023-03" db="EMBL/GenBank/DDBJ databases">
        <title>Genome sequence of Lichtheimia ornata CBS 291.66.</title>
        <authorList>
            <person name="Mohabir J.T."/>
            <person name="Shea T.P."/>
            <person name="Kurbessoian T."/>
            <person name="Berby B."/>
            <person name="Fontaine J."/>
            <person name="Livny J."/>
            <person name="Gnirke A."/>
            <person name="Stajich J.E."/>
            <person name="Cuomo C.A."/>
        </authorList>
    </citation>
    <scope>NUCLEOTIDE SEQUENCE [LARGE SCALE GENOMIC DNA]</scope>
    <source>
        <strain evidence="5">CBS 291.66</strain>
    </source>
</reference>
<keyword evidence="3 4" id="KW-0539">Nucleus</keyword>
<proteinExistence type="inferred from homology"/>
<dbReference type="EMBL" id="JARTCD010000007">
    <property type="protein sequence ID" value="KAJ8661802.1"/>
    <property type="molecule type" value="Genomic_DNA"/>
</dbReference>
<evidence type="ECO:0000256" key="1">
    <source>
        <dbReference type="ARBA" id="ARBA00004259"/>
    </source>
</evidence>
<name>A0AAD7VC61_9FUNG</name>
<dbReference type="Pfam" id="PF04097">
    <property type="entry name" value="Nic96"/>
    <property type="match status" value="1"/>
</dbReference>
<keyword evidence="4" id="KW-0811">Translocation</keyword>
<keyword evidence="4" id="KW-0813">Transport</keyword>
<keyword evidence="6" id="KW-1185">Reference proteome</keyword>
<dbReference type="GeneID" id="83210027"/>
<keyword evidence="4" id="KW-0509">mRNA transport</keyword>
<dbReference type="AlphaFoldDB" id="A0AAD7VC61"/>
<dbReference type="GO" id="GO:0006606">
    <property type="term" value="P:protein import into nucleus"/>
    <property type="evidence" value="ECO:0007669"/>
    <property type="project" value="TreeGrafter"/>
</dbReference>
<dbReference type="GO" id="GO:0005643">
    <property type="term" value="C:nuclear pore"/>
    <property type="evidence" value="ECO:0007669"/>
    <property type="project" value="UniProtKB-SubCell"/>
</dbReference>
<evidence type="ECO:0000256" key="4">
    <source>
        <dbReference type="RuleBase" id="RU364035"/>
    </source>
</evidence>
<dbReference type="GO" id="GO:0016973">
    <property type="term" value="P:poly(A)+ mRNA export from nucleus"/>
    <property type="evidence" value="ECO:0007669"/>
    <property type="project" value="TreeGrafter"/>
</dbReference>
<gene>
    <name evidence="5" type="ORF">O0I10_002611</name>
</gene>
<evidence type="ECO:0000256" key="2">
    <source>
        <dbReference type="ARBA" id="ARBA00010186"/>
    </source>
</evidence>
<dbReference type="GO" id="GO:0017056">
    <property type="term" value="F:structural constituent of nuclear pore"/>
    <property type="evidence" value="ECO:0007669"/>
    <property type="project" value="InterPro"/>
</dbReference>
<organism evidence="5 6">
    <name type="scientific">Lichtheimia ornata</name>
    <dbReference type="NCBI Taxonomy" id="688661"/>
    <lineage>
        <taxon>Eukaryota</taxon>
        <taxon>Fungi</taxon>
        <taxon>Fungi incertae sedis</taxon>
        <taxon>Mucoromycota</taxon>
        <taxon>Mucoromycotina</taxon>
        <taxon>Mucoromycetes</taxon>
        <taxon>Mucorales</taxon>
        <taxon>Lichtheimiaceae</taxon>
        <taxon>Lichtheimia</taxon>
    </lineage>
</organism>
<evidence type="ECO:0000313" key="6">
    <source>
        <dbReference type="Proteomes" id="UP001234581"/>
    </source>
</evidence>
<comment type="subcellular location">
    <subcellularLocation>
        <location evidence="1">Nucleus envelope</location>
    </subcellularLocation>
    <subcellularLocation>
        <location evidence="4">Nucleus</location>
        <location evidence="4">Nuclear pore complex</location>
    </subcellularLocation>
</comment>
<accession>A0AAD7VC61</accession>
<sequence>MSNEIFQKLYESSKLLVSSNNQDQVPVLQRGLDQIDTETRRLFGKHKTDQEQKANAHYFLAQNGINSHDLTQQLESIDTSRIFEPADTITDTDVEKYLQQAHEHIIIETIEECRESTCDDFEELNDNVMQGNWKNAQRRILEEWDHHQDTGMFTRDDKFMGITMTPAFRKRVDDYADIIGKLNDARIKNQPYPLIDNLSQLSKPSDPTRVQDRAMDAWQLVNDLASEASRAGLDQHGPLQVPPTNAFSINLCKALIDTSKRWLEKQFVQYVDEVLYKNARETQVGGVPSPILRIKAFMNYVFRKNSGWTDPRFEVVNDTPIWTYVYLLVRSGHEKLALKYVEKNEQLFDTEPRFRHYFREYVDSPEKRLRKPTRDAVLADYQRLEYGQQSVDPYKLILYKIIGRCELNKKSLPDVVATTEDYVWLQLSLVRESAGGEESAYEQYRLSDLQSMMVKFGSKRFDPNGSSPWNYFKVLLLTLQFERAVNYLYKNEKCRLDAVHCAIALAYTGLLRIPDEPLTASIDLYIVIIGDDGRASFNFARLIYQYIRVFSTSNPQSSLHYIYLLTLYAKRQWYDSDDMFTLCYQYIRGLVLSSKEPNIILGKTSTSLGRQDGLIDRHKTLIGITNEHKYVEAILMPIAEKYSQEGRYMEAVSVYELTSDYNKVADILNKQLGDALQQPRTADRDQTIEHQTSSDEELINFSINTLRSYEQQQHIGMFIKESKKNTAIILVSLLRCRSLYDSGAYEQALQIIRETEVIPLQDNFAVIQRAADRFNHIDDAISKNMPDMLLMVTDMLYKLWTTFTGPQMAMQPAAKQTISIIEENIRAILAFVGMIQFKMPADTITKLNRAEMIITGQRHH</sequence>
<evidence type="ECO:0000256" key="3">
    <source>
        <dbReference type="ARBA" id="ARBA00023242"/>
    </source>
</evidence>
<dbReference type="PANTHER" id="PTHR11225:SF4">
    <property type="entry name" value="NUCLEAR PORE COMPLEX PROTEIN NUP93"/>
    <property type="match status" value="1"/>
</dbReference>
<comment type="caution">
    <text evidence="5">The sequence shown here is derived from an EMBL/GenBank/DDBJ whole genome shotgun (WGS) entry which is preliminary data.</text>
</comment>
<keyword evidence="4" id="KW-0472">Membrane</keyword>
<protein>
    <recommendedName>
        <fullName evidence="4">Nuclear pore protein</fullName>
    </recommendedName>
</protein>
<keyword evidence="4" id="KW-0653">Protein transport</keyword>
<dbReference type="RefSeq" id="XP_058346715.1">
    <property type="nucleotide sequence ID" value="XM_058482691.1"/>
</dbReference>
<keyword evidence="4" id="KW-0906">Nuclear pore complex</keyword>
<dbReference type="PANTHER" id="PTHR11225">
    <property type="entry name" value="NUCLEAR PORE COMPLEX PROTEIN NUP93 NUCLEOPORIN NUP93 DEAD EYE PROTEIN"/>
    <property type="match status" value="1"/>
</dbReference>
<evidence type="ECO:0000313" key="5">
    <source>
        <dbReference type="EMBL" id="KAJ8661802.1"/>
    </source>
</evidence>
<dbReference type="Proteomes" id="UP001234581">
    <property type="component" value="Unassembled WGS sequence"/>
</dbReference>
<dbReference type="InterPro" id="IPR007231">
    <property type="entry name" value="Nucleoporin_int_Nup93/Nic96"/>
</dbReference>